<name>A0A4Y1ZBE4_9BACL</name>
<comment type="caution">
    <text evidence="2">The sequence shown here is derived from an EMBL/GenBank/DDBJ whole genome shotgun (WGS) entry which is preliminary data.</text>
</comment>
<dbReference type="Proteomes" id="UP000319716">
    <property type="component" value="Unassembled WGS sequence"/>
</dbReference>
<keyword evidence="1" id="KW-0812">Transmembrane</keyword>
<evidence type="ECO:0000313" key="3">
    <source>
        <dbReference type="Proteomes" id="UP000319716"/>
    </source>
</evidence>
<dbReference type="AlphaFoldDB" id="A0A4Y1ZBE4"/>
<proteinExistence type="predicted"/>
<reference evidence="2 3" key="1">
    <citation type="submission" date="2017-11" db="EMBL/GenBank/DDBJ databases">
        <title>Draft Genome Sequence of Sporolactobacillus inulinus NBRC 111894 Isolated from Koso, a Japanese Sugar-Vegetable Fermented Beverage.</title>
        <authorList>
            <person name="Chiou T.Y."/>
            <person name="Oshima K."/>
            <person name="Suda W."/>
            <person name="Hattori M."/>
            <person name="Takahashi T."/>
        </authorList>
    </citation>
    <scope>NUCLEOTIDE SEQUENCE [LARGE SCALE GENOMIC DNA]</scope>
    <source>
        <strain evidence="2 3">NBRC111894</strain>
    </source>
</reference>
<accession>A0A4Y1ZBE4</accession>
<keyword evidence="1" id="KW-1133">Transmembrane helix</keyword>
<keyword evidence="1" id="KW-0472">Membrane</keyword>
<sequence>MDQHISFDWYDANESILSFLFDLFYLLFLRKFNQISRTHCD</sequence>
<evidence type="ECO:0000256" key="1">
    <source>
        <dbReference type="SAM" id="Phobius"/>
    </source>
</evidence>
<organism evidence="2 3">
    <name type="scientific">Sporolactobacillus inulinus</name>
    <dbReference type="NCBI Taxonomy" id="2078"/>
    <lineage>
        <taxon>Bacteria</taxon>
        <taxon>Bacillati</taxon>
        <taxon>Bacillota</taxon>
        <taxon>Bacilli</taxon>
        <taxon>Bacillales</taxon>
        <taxon>Sporolactobacillaceae</taxon>
        <taxon>Sporolactobacillus</taxon>
    </lineage>
</organism>
<dbReference type="EMBL" id="BEXB01000012">
    <property type="protein sequence ID" value="GAY76241.1"/>
    <property type="molecule type" value="Genomic_DNA"/>
</dbReference>
<feature type="transmembrane region" description="Helical" evidence="1">
    <location>
        <begin position="12"/>
        <end position="29"/>
    </location>
</feature>
<evidence type="ECO:0000313" key="2">
    <source>
        <dbReference type="EMBL" id="GAY76241.1"/>
    </source>
</evidence>
<gene>
    <name evidence="2" type="ORF">NBRC111894_1795</name>
</gene>
<protein>
    <submittedName>
        <fullName evidence="2">Uncharacterized protein</fullName>
    </submittedName>
</protein>